<dbReference type="NCBIfam" id="TIGR03863">
    <property type="entry name" value="PQQ_ABC_bind"/>
    <property type="match status" value="1"/>
</dbReference>
<dbReference type="AlphaFoldDB" id="A0A4P7XFJ3"/>
<evidence type="ECO:0000259" key="4">
    <source>
        <dbReference type="Pfam" id="PF13458"/>
    </source>
</evidence>
<evidence type="ECO:0000313" key="5">
    <source>
        <dbReference type="EMBL" id="QCF25204.1"/>
    </source>
</evidence>
<name>A0A4P7XFJ3_9ALTE</name>
<evidence type="ECO:0000256" key="2">
    <source>
        <dbReference type="ARBA" id="ARBA00022729"/>
    </source>
</evidence>
<feature type="chain" id="PRO_5020438156" evidence="3">
    <location>
        <begin position="30"/>
        <end position="402"/>
    </location>
</feature>
<dbReference type="KEGG" id="hmi:soil367_04255"/>
<comment type="similarity">
    <text evidence="1">Belongs to the leucine-binding protein family.</text>
</comment>
<sequence length="402" mass="44922">MRERMHWRFGLAVCLALLLGLTGSTGVLAAANQPIVVGYVEIDNDPRYQHDNAYTGIEFRTLGRPYAGAELGIEDARMLGNVIGVEFQLVKKSGSSVDELVETLRQWRDDGVSFVLTDLPADTLSQLAAAVSEWPLLLLNISSADDSIRGERCRANIAHVYPSRRMLTDALVQHLVSRKWKDILILKGERPADAQLAKALTASAKKFGANIVGQRAFKLSKNPRDRSQNNIALLTGDADYDVAFVADESGEFDRYVPYQTQLPRPVVGTAGLTPRAWHWSWYRHGAPQLQHRFEALAPPRRMNSETWAAWAAIKAVSQAALRAERKTFPAMRQFMLGHDFNLDVAKGNPSSFRTWNQQLRQPILLATPNAVIARAPLEEFLHEKSRLDTLGEDRLESQCDLN</sequence>
<dbReference type="EMBL" id="CP031093">
    <property type="protein sequence ID" value="QCF25204.1"/>
    <property type="molecule type" value="Genomic_DNA"/>
</dbReference>
<dbReference type="InterPro" id="IPR051010">
    <property type="entry name" value="BCAA_transport"/>
</dbReference>
<protein>
    <submittedName>
        <fullName evidence="5">Amino acid ABC transporter substrate-binding protein</fullName>
    </submittedName>
</protein>
<evidence type="ECO:0000256" key="1">
    <source>
        <dbReference type="ARBA" id="ARBA00010062"/>
    </source>
</evidence>
<dbReference type="CDD" id="cd06268">
    <property type="entry name" value="PBP1_ABC_transporter_LIVBP-like"/>
    <property type="match status" value="1"/>
</dbReference>
<feature type="domain" description="Leucine-binding protein" evidence="4">
    <location>
        <begin position="67"/>
        <end position="221"/>
    </location>
</feature>
<keyword evidence="2 3" id="KW-0732">Signal</keyword>
<dbReference type="InterPro" id="IPR028081">
    <property type="entry name" value="Leu-bd"/>
</dbReference>
<dbReference type="Proteomes" id="UP000298049">
    <property type="component" value="Chromosome"/>
</dbReference>
<accession>A0A4P7XFJ3</accession>
<dbReference type="OrthoDB" id="5341635at2"/>
<dbReference type="RefSeq" id="WP_136547218.1">
    <property type="nucleotide sequence ID" value="NZ_CP031093.1"/>
</dbReference>
<feature type="signal peptide" evidence="3">
    <location>
        <begin position="1"/>
        <end position="29"/>
    </location>
</feature>
<dbReference type="InterPro" id="IPR022478">
    <property type="entry name" value="ABC_transptr_sub-bd_PQQ"/>
</dbReference>
<gene>
    <name evidence="5" type="ORF">soil367_04255</name>
</gene>
<dbReference type="InterPro" id="IPR028082">
    <property type="entry name" value="Peripla_BP_I"/>
</dbReference>
<organism evidence="5 6">
    <name type="scientific">Hydrocarboniclastica marina</name>
    <dbReference type="NCBI Taxonomy" id="2259620"/>
    <lineage>
        <taxon>Bacteria</taxon>
        <taxon>Pseudomonadati</taxon>
        <taxon>Pseudomonadota</taxon>
        <taxon>Gammaproteobacteria</taxon>
        <taxon>Alteromonadales</taxon>
        <taxon>Alteromonadaceae</taxon>
        <taxon>Hydrocarboniclastica</taxon>
    </lineage>
</organism>
<reference evidence="5 6" key="1">
    <citation type="submission" date="2018-07" db="EMBL/GenBank/DDBJ databases">
        <title>Marsedoiliclastica nanhaica gen. nov. sp. nov., a novel marine hydrocarbonoclastic bacterium isolated from an in-situ enriched hydrocarbon-degrading consortium in deep-sea sediment.</title>
        <authorList>
            <person name="Dong C."/>
            <person name="Ma T."/>
            <person name="Liu R."/>
            <person name="Shao Z."/>
        </authorList>
    </citation>
    <scope>NUCLEOTIDE SEQUENCE [LARGE SCALE GENOMIC DNA]</scope>
    <source>
        <strain evidence="6">soil36-7</strain>
    </source>
</reference>
<dbReference type="Pfam" id="PF13458">
    <property type="entry name" value="Peripla_BP_6"/>
    <property type="match status" value="1"/>
</dbReference>
<dbReference type="Gene3D" id="3.40.50.2300">
    <property type="match status" value="2"/>
</dbReference>
<keyword evidence="6" id="KW-1185">Reference proteome</keyword>
<dbReference type="PANTHER" id="PTHR30483:SF6">
    <property type="entry name" value="PERIPLASMIC BINDING PROTEIN OF ABC TRANSPORTER FOR NATURAL AMINO ACIDS"/>
    <property type="match status" value="1"/>
</dbReference>
<proteinExistence type="inferred from homology"/>
<dbReference type="PANTHER" id="PTHR30483">
    <property type="entry name" value="LEUCINE-SPECIFIC-BINDING PROTEIN"/>
    <property type="match status" value="1"/>
</dbReference>
<evidence type="ECO:0000256" key="3">
    <source>
        <dbReference type="SAM" id="SignalP"/>
    </source>
</evidence>
<evidence type="ECO:0000313" key="6">
    <source>
        <dbReference type="Proteomes" id="UP000298049"/>
    </source>
</evidence>
<dbReference type="SUPFAM" id="SSF53822">
    <property type="entry name" value="Periplasmic binding protein-like I"/>
    <property type="match status" value="1"/>
</dbReference>